<evidence type="ECO:0000256" key="2">
    <source>
        <dbReference type="ARBA" id="ARBA00022670"/>
    </source>
</evidence>
<organism evidence="6 7">
    <name type="scientific">Leptotrombidium deliense</name>
    <dbReference type="NCBI Taxonomy" id="299467"/>
    <lineage>
        <taxon>Eukaryota</taxon>
        <taxon>Metazoa</taxon>
        <taxon>Ecdysozoa</taxon>
        <taxon>Arthropoda</taxon>
        <taxon>Chelicerata</taxon>
        <taxon>Arachnida</taxon>
        <taxon>Acari</taxon>
        <taxon>Acariformes</taxon>
        <taxon>Trombidiformes</taxon>
        <taxon>Prostigmata</taxon>
        <taxon>Anystina</taxon>
        <taxon>Parasitengona</taxon>
        <taxon>Trombiculoidea</taxon>
        <taxon>Trombiculidae</taxon>
        <taxon>Leptotrombidium</taxon>
    </lineage>
</organism>
<dbReference type="OrthoDB" id="2130629at2759"/>
<dbReference type="PANTHER" id="PTHR11010:SF38">
    <property type="entry name" value="LYSOSOMAL PRO-X CARBOXYPEPTIDASE"/>
    <property type="match status" value="1"/>
</dbReference>
<proteinExistence type="inferred from homology"/>
<sequence>MYQQKVGIYTQKFHTHLYEENYETQLQVDHFSYANNDTFDQRVIVSADHWCRDGCPIFFYTGNEGDIFMFANNTG</sequence>
<dbReference type="GO" id="GO:0006508">
    <property type="term" value="P:proteolysis"/>
    <property type="evidence" value="ECO:0007669"/>
    <property type="project" value="UniProtKB-KW"/>
</dbReference>
<gene>
    <name evidence="6" type="ORF">B4U80_09344</name>
</gene>
<evidence type="ECO:0000256" key="1">
    <source>
        <dbReference type="ARBA" id="ARBA00011079"/>
    </source>
</evidence>
<evidence type="ECO:0000313" key="7">
    <source>
        <dbReference type="Proteomes" id="UP000288716"/>
    </source>
</evidence>
<evidence type="ECO:0000256" key="5">
    <source>
        <dbReference type="ARBA" id="ARBA00023180"/>
    </source>
</evidence>
<dbReference type="InterPro" id="IPR008758">
    <property type="entry name" value="Peptidase_S28"/>
</dbReference>
<accession>A0A443QRJ2</accession>
<keyword evidence="5" id="KW-0325">Glycoprotein</keyword>
<dbReference type="Proteomes" id="UP000288716">
    <property type="component" value="Unassembled WGS sequence"/>
</dbReference>
<keyword evidence="4" id="KW-0378">Hydrolase</keyword>
<dbReference type="STRING" id="299467.A0A443QRJ2"/>
<dbReference type="GO" id="GO:0008239">
    <property type="term" value="F:dipeptidyl-peptidase activity"/>
    <property type="evidence" value="ECO:0007669"/>
    <property type="project" value="TreeGrafter"/>
</dbReference>
<dbReference type="Gene3D" id="3.40.50.1820">
    <property type="entry name" value="alpha/beta hydrolase"/>
    <property type="match status" value="1"/>
</dbReference>
<keyword evidence="6" id="KW-0121">Carboxypeptidase</keyword>
<comment type="similarity">
    <text evidence="1">Belongs to the peptidase S28 family.</text>
</comment>
<comment type="caution">
    <text evidence="6">The sequence shown here is derived from an EMBL/GenBank/DDBJ whole genome shotgun (WGS) entry which is preliminary data.</text>
</comment>
<dbReference type="AlphaFoldDB" id="A0A443QRJ2"/>
<evidence type="ECO:0000256" key="3">
    <source>
        <dbReference type="ARBA" id="ARBA00022729"/>
    </source>
</evidence>
<keyword evidence="2" id="KW-0645">Protease</keyword>
<name>A0A443QRJ2_9ACAR</name>
<protein>
    <submittedName>
        <fullName evidence="6">Lysosomal Pro-X carboxypeptidase-like protein</fullName>
    </submittedName>
</protein>
<evidence type="ECO:0000256" key="4">
    <source>
        <dbReference type="ARBA" id="ARBA00022801"/>
    </source>
</evidence>
<reference evidence="6 7" key="1">
    <citation type="journal article" date="2018" name="Gigascience">
        <title>Genomes of trombidid mites reveal novel predicted allergens and laterally-transferred genes associated with secondary metabolism.</title>
        <authorList>
            <person name="Dong X."/>
            <person name="Chaisiri K."/>
            <person name="Xia D."/>
            <person name="Armstrong S.D."/>
            <person name="Fang Y."/>
            <person name="Donnelly M.J."/>
            <person name="Kadowaki T."/>
            <person name="McGarry J.W."/>
            <person name="Darby A.C."/>
            <person name="Makepeace B.L."/>
        </authorList>
    </citation>
    <scope>NUCLEOTIDE SEQUENCE [LARGE SCALE GENOMIC DNA]</scope>
    <source>
        <strain evidence="6">UoL-UT</strain>
    </source>
</reference>
<keyword evidence="7" id="KW-1185">Reference proteome</keyword>
<dbReference type="GO" id="GO:0070008">
    <property type="term" value="F:serine-type exopeptidase activity"/>
    <property type="evidence" value="ECO:0007669"/>
    <property type="project" value="InterPro"/>
</dbReference>
<keyword evidence="3" id="KW-0732">Signal</keyword>
<dbReference type="EMBL" id="NCKV01052688">
    <property type="protein sequence ID" value="RWS05634.1"/>
    <property type="molecule type" value="Genomic_DNA"/>
</dbReference>
<dbReference type="Pfam" id="PF05577">
    <property type="entry name" value="Peptidase_S28"/>
    <property type="match status" value="1"/>
</dbReference>
<dbReference type="InterPro" id="IPR029058">
    <property type="entry name" value="AB_hydrolase_fold"/>
</dbReference>
<dbReference type="VEuPathDB" id="VectorBase:LDEU014213"/>
<dbReference type="GO" id="GO:0004180">
    <property type="term" value="F:carboxypeptidase activity"/>
    <property type="evidence" value="ECO:0007669"/>
    <property type="project" value="UniProtKB-KW"/>
</dbReference>
<feature type="non-terminal residue" evidence="6">
    <location>
        <position position="75"/>
    </location>
</feature>
<dbReference type="PANTHER" id="PTHR11010">
    <property type="entry name" value="PROTEASE S28 PRO-X CARBOXYPEPTIDASE-RELATED"/>
    <property type="match status" value="1"/>
</dbReference>
<evidence type="ECO:0000313" key="6">
    <source>
        <dbReference type="EMBL" id="RWS05634.1"/>
    </source>
</evidence>